<feature type="transmembrane region" description="Helical" evidence="6">
    <location>
        <begin position="443"/>
        <end position="464"/>
    </location>
</feature>
<keyword evidence="4 6" id="KW-0472">Membrane</keyword>
<keyword evidence="2 6" id="KW-0812">Transmembrane</keyword>
<name>A0A8H2VDT4_9SACH</name>
<dbReference type="AlphaFoldDB" id="A0A8H2VDT4"/>
<dbReference type="PANTHER" id="PTHR23502:SF21">
    <property type="entry name" value="DITYROSINE TRANSPORTER 1"/>
    <property type="match status" value="1"/>
</dbReference>
<dbReference type="OrthoDB" id="3066029at2759"/>
<dbReference type="GO" id="GO:0005886">
    <property type="term" value="C:plasma membrane"/>
    <property type="evidence" value="ECO:0007669"/>
    <property type="project" value="TreeGrafter"/>
</dbReference>
<evidence type="ECO:0000256" key="2">
    <source>
        <dbReference type="ARBA" id="ARBA00022692"/>
    </source>
</evidence>
<dbReference type="PANTHER" id="PTHR23502">
    <property type="entry name" value="MAJOR FACILITATOR SUPERFAMILY"/>
    <property type="match status" value="1"/>
</dbReference>
<feature type="transmembrane region" description="Helical" evidence="6">
    <location>
        <begin position="470"/>
        <end position="489"/>
    </location>
</feature>
<feature type="transmembrane region" description="Helical" evidence="6">
    <location>
        <begin position="509"/>
        <end position="528"/>
    </location>
</feature>
<keyword evidence="3 6" id="KW-1133">Transmembrane helix</keyword>
<evidence type="ECO:0000256" key="6">
    <source>
        <dbReference type="SAM" id="Phobius"/>
    </source>
</evidence>
<dbReference type="RefSeq" id="XP_041405516.1">
    <property type="nucleotide sequence ID" value="XM_041549582.1"/>
</dbReference>
<dbReference type="Gene3D" id="1.20.1250.20">
    <property type="entry name" value="MFS general substrate transporter like domains"/>
    <property type="match status" value="1"/>
</dbReference>
<evidence type="ECO:0000313" key="8">
    <source>
        <dbReference type="EMBL" id="CAB4253671.1"/>
    </source>
</evidence>
<feature type="transmembrane region" description="Helical" evidence="6">
    <location>
        <begin position="145"/>
        <end position="164"/>
    </location>
</feature>
<dbReference type="InterPro" id="IPR011701">
    <property type="entry name" value="MFS"/>
</dbReference>
<dbReference type="Pfam" id="PF07690">
    <property type="entry name" value="MFS_1"/>
    <property type="match status" value="1"/>
</dbReference>
<feature type="compositionally biased region" description="Polar residues" evidence="5">
    <location>
        <begin position="11"/>
        <end position="20"/>
    </location>
</feature>
<dbReference type="InterPro" id="IPR020846">
    <property type="entry name" value="MFS_dom"/>
</dbReference>
<dbReference type="Gene3D" id="1.20.1720.10">
    <property type="entry name" value="Multidrug resistance protein D"/>
    <property type="match status" value="1"/>
</dbReference>
<accession>A0A8H2VDT4</accession>
<keyword evidence="9" id="KW-1185">Reference proteome</keyword>
<dbReference type="Proteomes" id="UP000644660">
    <property type="component" value="Unassembled WGS sequence"/>
</dbReference>
<dbReference type="PROSITE" id="PS50850">
    <property type="entry name" value="MFS"/>
    <property type="match status" value="1"/>
</dbReference>
<feature type="transmembrane region" description="Helical" evidence="6">
    <location>
        <begin position="534"/>
        <end position="558"/>
    </location>
</feature>
<organism evidence="8 9">
    <name type="scientific">Maudiozyma barnettii</name>
    <dbReference type="NCBI Taxonomy" id="61262"/>
    <lineage>
        <taxon>Eukaryota</taxon>
        <taxon>Fungi</taxon>
        <taxon>Dikarya</taxon>
        <taxon>Ascomycota</taxon>
        <taxon>Saccharomycotina</taxon>
        <taxon>Saccharomycetes</taxon>
        <taxon>Saccharomycetales</taxon>
        <taxon>Saccharomycetaceae</taxon>
        <taxon>Maudiozyma</taxon>
    </lineage>
</organism>
<dbReference type="GeneID" id="64856639"/>
<feature type="transmembrane region" description="Helical" evidence="6">
    <location>
        <begin position="397"/>
        <end position="422"/>
    </location>
</feature>
<evidence type="ECO:0000313" key="9">
    <source>
        <dbReference type="Proteomes" id="UP000644660"/>
    </source>
</evidence>
<feature type="transmembrane region" description="Helical" evidence="6">
    <location>
        <begin position="355"/>
        <end position="377"/>
    </location>
</feature>
<dbReference type="GO" id="GO:0005275">
    <property type="term" value="F:amine transmembrane transporter activity"/>
    <property type="evidence" value="ECO:0007669"/>
    <property type="project" value="TreeGrafter"/>
</dbReference>
<evidence type="ECO:0000256" key="1">
    <source>
        <dbReference type="ARBA" id="ARBA00004141"/>
    </source>
</evidence>
<feature type="transmembrane region" description="Helical" evidence="6">
    <location>
        <begin position="103"/>
        <end position="125"/>
    </location>
</feature>
<feature type="transmembrane region" description="Helical" evidence="6">
    <location>
        <begin position="260"/>
        <end position="282"/>
    </location>
</feature>
<feature type="domain" description="Major facilitator superfamily (MFS) profile" evidence="7">
    <location>
        <begin position="106"/>
        <end position="562"/>
    </location>
</feature>
<dbReference type="EMBL" id="CAEFZW010000003">
    <property type="protein sequence ID" value="CAB4253671.1"/>
    <property type="molecule type" value="Genomic_DNA"/>
</dbReference>
<gene>
    <name evidence="8" type="ORF">KABA2_03S02706</name>
</gene>
<protein>
    <submittedName>
        <fullName evidence="8">Similar to Saccharomyces cerevisiae YBR180W DTR1 Putative dityrosine transporter, required for spore wall synthesis</fullName>
    </submittedName>
</protein>
<evidence type="ECO:0000259" key="7">
    <source>
        <dbReference type="PROSITE" id="PS50850"/>
    </source>
</evidence>
<comment type="caution">
    <text evidence="8">The sequence shown here is derived from an EMBL/GenBank/DDBJ whole genome shotgun (WGS) entry which is preliminary data.</text>
</comment>
<dbReference type="CDD" id="cd17323">
    <property type="entry name" value="MFS_Tpo1_MDR_like"/>
    <property type="match status" value="1"/>
</dbReference>
<feature type="transmembrane region" description="Helical" evidence="6">
    <location>
        <begin position="231"/>
        <end position="254"/>
    </location>
</feature>
<feature type="region of interest" description="Disordered" evidence="5">
    <location>
        <begin position="1"/>
        <end position="20"/>
    </location>
</feature>
<feature type="transmembrane region" description="Helical" evidence="6">
    <location>
        <begin position="171"/>
        <end position="192"/>
    </location>
</feature>
<comment type="subcellular location">
    <subcellularLocation>
        <location evidence="1">Membrane</location>
        <topology evidence="1">Multi-pass membrane protein</topology>
    </subcellularLocation>
</comment>
<feature type="transmembrane region" description="Helical" evidence="6">
    <location>
        <begin position="198"/>
        <end position="219"/>
    </location>
</feature>
<dbReference type="SUPFAM" id="SSF103473">
    <property type="entry name" value="MFS general substrate transporter"/>
    <property type="match status" value="1"/>
</dbReference>
<dbReference type="InterPro" id="IPR036259">
    <property type="entry name" value="MFS_trans_sf"/>
</dbReference>
<evidence type="ECO:0000256" key="5">
    <source>
        <dbReference type="SAM" id="MobiDB-lite"/>
    </source>
</evidence>
<proteinExistence type="predicted"/>
<evidence type="ECO:0000256" key="3">
    <source>
        <dbReference type="ARBA" id="ARBA00022989"/>
    </source>
</evidence>
<evidence type="ECO:0000256" key="4">
    <source>
        <dbReference type="ARBA" id="ARBA00023136"/>
    </source>
</evidence>
<sequence>MQFNMLFHTGPSKNEPQPIIMQSSSSYDSFRSVEASQEDMLNNNLSTDIEKDVTKQSNIDHTLAEFPFNVAQDKSPVKDSTVELDDTLSLHEIPYSCFTKWQVFTIFFIVIFIGFLGPMSGNIYIPALPLLQQEFKVSTTIINSTVSVFMGVFAIGPLFWGAFADVGGRKILYIISLLIMVVVNVLLAAMPADIVSLYILRVAQAFGSSSVMSLGAGTVTDLTKPTHRGKAIAYFMLGPNLGPIVAPIIAGLILMHGEHWRWLFGFTSIMGGVALIMVIIVLPETLRCKIGNGDPGWKNFRGINDIQSADDSNPVVNPQTKKWKFFADIGKFTPATDCVDFRELYPSPPRFNLKLYWKLLLVLPVTLTSIATALLFANYYAFSVTLSHYLKENYNMSILQIGACYVCPGVSMVLGSQTGGHLSDYLRKIWLRKHEGKQYPLELRLVLQYPGILINTLGCVGYGWAIHKHYPLVVVLVFSALNAFGLTWCSNTTMTYLTELLSRRAAGAVALSSFFRNVAATISSAVIIKFTEMLGIGMSFTVLGLCNIISLVSIFYIIRYSGTWQNKVKHI</sequence>
<reference evidence="8 9" key="1">
    <citation type="submission" date="2020-05" db="EMBL/GenBank/DDBJ databases">
        <authorList>
            <person name="Casaregola S."/>
            <person name="Devillers H."/>
            <person name="Grondin C."/>
        </authorList>
    </citation>
    <scope>NUCLEOTIDE SEQUENCE [LARGE SCALE GENOMIC DNA]</scope>
    <source>
        <strain evidence="8 9">CLIB 1767</strain>
    </source>
</reference>